<name>A0A6J0NZB1_RAPSA</name>
<dbReference type="KEGG" id="rsz:108860649"/>
<evidence type="ECO:0000256" key="1">
    <source>
        <dbReference type="SAM" id="MobiDB-lite"/>
    </source>
</evidence>
<dbReference type="RefSeq" id="XP_018490014.1">
    <property type="nucleotide sequence ID" value="XM_018634512.2"/>
</dbReference>
<dbReference type="InterPro" id="IPR057939">
    <property type="entry name" value="TRF2_HOY1_PH"/>
</dbReference>
<dbReference type="AlphaFoldDB" id="A0A6J0NZB1"/>
<feature type="domain" description="TRF2/HOY1 PH-like" evidence="2">
    <location>
        <begin position="121"/>
        <end position="245"/>
    </location>
</feature>
<evidence type="ECO:0000259" key="2">
    <source>
        <dbReference type="Pfam" id="PF24818"/>
    </source>
</evidence>
<keyword evidence="3" id="KW-1185">Reference proteome</keyword>
<feature type="region of interest" description="Disordered" evidence="1">
    <location>
        <begin position="51"/>
        <end position="84"/>
    </location>
</feature>
<accession>A0A6J0NZB1</accession>
<dbReference type="Pfam" id="PF24818">
    <property type="entry name" value="PH_TRF2_HOY1"/>
    <property type="match status" value="1"/>
</dbReference>
<dbReference type="OrthoDB" id="1058085at2759"/>
<evidence type="ECO:0000313" key="4">
    <source>
        <dbReference type="RefSeq" id="XP_018490014.1"/>
    </source>
</evidence>
<reference evidence="4" key="2">
    <citation type="submission" date="2025-08" db="UniProtKB">
        <authorList>
            <consortium name="RefSeq"/>
        </authorList>
    </citation>
    <scope>IDENTIFICATION</scope>
    <source>
        <tissue evidence="4">Leaf</tissue>
    </source>
</reference>
<gene>
    <name evidence="4" type="primary">LOC108860649</name>
</gene>
<dbReference type="PANTHER" id="PTHR33494:SF5">
    <property type="entry name" value="F10A16.6 PROTEIN"/>
    <property type="match status" value="1"/>
</dbReference>
<proteinExistence type="predicted"/>
<dbReference type="Proteomes" id="UP000504610">
    <property type="component" value="Chromosome 5"/>
</dbReference>
<evidence type="ECO:0000313" key="3">
    <source>
        <dbReference type="Proteomes" id="UP000504610"/>
    </source>
</evidence>
<protein>
    <submittedName>
        <fullName evidence="4">Uncharacterized protein LOC108860649</fullName>
    </submittedName>
</protein>
<dbReference type="GeneID" id="108860649"/>
<organism evidence="3 4">
    <name type="scientific">Raphanus sativus</name>
    <name type="common">Radish</name>
    <name type="synonym">Raphanus raphanistrum var. sativus</name>
    <dbReference type="NCBI Taxonomy" id="3726"/>
    <lineage>
        <taxon>Eukaryota</taxon>
        <taxon>Viridiplantae</taxon>
        <taxon>Streptophyta</taxon>
        <taxon>Embryophyta</taxon>
        <taxon>Tracheophyta</taxon>
        <taxon>Spermatophyta</taxon>
        <taxon>Magnoliopsida</taxon>
        <taxon>eudicotyledons</taxon>
        <taxon>Gunneridae</taxon>
        <taxon>Pentapetalae</taxon>
        <taxon>rosids</taxon>
        <taxon>malvids</taxon>
        <taxon>Brassicales</taxon>
        <taxon>Brassicaceae</taxon>
        <taxon>Brassiceae</taxon>
        <taxon>Raphanus</taxon>
    </lineage>
</organism>
<reference evidence="3" key="1">
    <citation type="journal article" date="2019" name="Database">
        <title>The radish genome database (RadishGD): an integrated information resource for radish genomics.</title>
        <authorList>
            <person name="Yu H.J."/>
            <person name="Baek S."/>
            <person name="Lee Y.J."/>
            <person name="Cho A."/>
            <person name="Mun J.H."/>
        </authorList>
    </citation>
    <scope>NUCLEOTIDE SEQUENCE [LARGE SCALE GENOMIC DNA]</scope>
    <source>
        <strain evidence="3">cv. WK10039</strain>
    </source>
</reference>
<dbReference type="PANTHER" id="PTHR33494">
    <property type="entry name" value="OS02G0793800 PROTEIN"/>
    <property type="match status" value="1"/>
</dbReference>
<sequence>MDTRQEESQGDTNGVSEEVLLPPLNLLFTPTPELIALIEIALQRDYSSPHQQNVHYTTEHPKTLITPSQTPVNHETPKAVQQDYSSPHQQNFYYTTEHPRTLTPSKAPANHEKPKAVNSQIYKITIGRWTHVRVYPDDIKAKFYFAKKRIIWEFLDDVETGTQVERLKRKIEIQWSDVLSFRATYNSNDGTGKLEVELGQRPTFFIETNPQRGKHTQWNMDQDFTLDQSASIYRRHTLHFFPGDLKKTMDKLASGDSFWSKLAKVSFPTLQSPYFDFGFGDRNDGSGDSNNYAAITLSHHGHHQTVSVDEDDDEDNDILYYYPPGFGQLPEPDGNVNFNIPTQFCPNDGRQMNSFVKDIQLPGTQVIQPSYQLIGGRYVSGPQFSNPMIQTRNAMELGGYQEYAQALRETQADYMRFQMDPYLQDWLAQEGETQSVEHITPDGNFCTNSICYCGQCLINNCYNTY</sequence>